<dbReference type="Pfam" id="PF18073">
    <property type="entry name" value="Zn_ribbon_LapB"/>
    <property type="match status" value="1"/>
</dbReference>
<evidence type="ECO:0000256" key="1">
    <source>
        <dbReference type="ARBA" id="ARBA00022723"/>
    </source>
</evidence>
<evidence type="ECO:0000256" key="12">
    <source>
        <dbReference type="NCBIfam" id="TIGR00416"/>
    </source>
</evidence>
<dbReference type="OrthoDB" id="9803906at2"/>
<comment type="function">
    <text evidence="11">Plays a role in repairing double-strand DNA breaks, probably involving stabilizing or processing branched DNA or blocked replication forks.</text>
</comment>
<keyword evidence="10 11" id="KW-0234">DNA repair</keyword>
<evidence type="ECO:0000256" key="11">
    <source>
        <dbReference type="HAMAP-Rule" id="MF_01498"/>
    </source>
</evidence>
<evidence type="ECO:0000256" key="6">
    <source>
        <dbReference type="ARBA" id="ARBA00022833"/>
    </source>
</evidence>
<evidence type="ECO:0000256" key="5">
    <source>
        <dbReference type="ARBA" id="ARBA00022801"/>
    </source>
</evidence>
<gene>
    <name evidence="11" type="primary">radA</name>
    <name evidence="15" type="ORF">C9I89_18940</name>
</gene>
<evidence type="ECO:0000259" key="14">
    <source>
        <dbReference type="PROSITE" id="PS50162"/>
    </source>
</evidence>
<keyword evidence="2 11" id="KW-0547">Nucleotide-binding</keyword>
<dbReference type="GO" id="GO:0005524">
    <property type="term" value="F:ATP binding"/>
    <property type="evidence" value="ECO:0007669"/>
    <property type="project" value="UniProtKB-UniRule"/>
</dbReference>
<keyword evidence="7 11" id="KW-0067">ATP-binding</keyword>
<dbReference type="EMBL" id="PYMC01000018">
    <property type="protein sequence ID" value="PSW02593.1"/>
    <property type="molecule type" value="Genomic_DNA"/>
</dbReference>
<keyword evidence="4 13" id="KW-0863">Zinc-finger</keyword>
<evidence type="ECO:0000313" key="16">
    <source>
        <dbReference type="Proteomes" id="UP000240904"/>
    </source>
</evidence>
<dbReference type="InterPro" id="IPR004504">
    <property type="entry name" value="DNA_repair_RadA"/>
</dbReference>
<dbReference type="SMART" id="SM00382">
    <property type="entry name" value="AAA"/>
    <property type="match status" value="1"/>
</dbReference>
<organism evidence="15 16">
    <name type="scientific">Photobacterium lipolyticum</name>
    <dbReference type="NCBI Taxonomy" id="266810"/>
    <lineage>
        <taxon>Bacteria</taxon>
        <taxon>Pseudomonadati</taxon>
        <taxon>Pseudomonadota</taxon>
        <taxon>Gammaproteobacteria</taxon>
        <taxon>Vibrionales</taxon>
        <taxon>Vibrionaceae</taxon>
        <taxon>Photobacterium</taxon>
    </lineage>
</organism>
<dbReference type="GO" id="GO:0140664">
    <property type="term" value="F:ATP-dependent DNA damage sensor activity"/>
    <property type="evidence" value="ECO:0007669"/>
    <property type="project" value="InterPro"/>
</dbReference>
<dbReference type="GO" id="GO:0000725">
    <property type="term" value="P:recombinational repair"/>
    <property type="evidence" value="ECO:0007669"/>
    <property type="project" value="UniProtKB-UniRule"/>
</dbReference>
<dbReference type="AlphaFoldDB" id="A0A2T3MTF9"/>
<dbReference type="SUPFAM" id="SSF54211">
    <property type="entry name" value="Ribosomal protein S5 domain 2-like"/>
    <property type="match status" value="1"/>
</dbReference>
<dbReference type="InterPro" id="IPR020588">
    <property type="entry name" value="RecA_ATP-bd"/>
</dbReference>
<dbReference type="Proteomes" id="UP000240904">
    <property type="component" value="Unassembled WGS sequence"/>
</dbReference>
<dbReference type="PANTHER" id="PTHR32472">
    <property type="entry name" value="DNA REPAIR PROTEIN RADA"/>
    <property type="match status" value="1"/>
</dbReference>
<dbReference type="RefSeq" id="WP_107284886.1">
    <property type="nucleotide sequence ID" value="NZ_PYMC01000018.1"/>
</dbReference>
<keyword evidence="5" id="KW-0378">Hydrolase</keyword>
<feature type="short sequence motif" description="RadA KNRFG motif" evidence="11">
    <location>
        <begin position="257"/>
        <end position="261"/>
    </location>
</feature>
<evidence type="ECO:0000256" key="9">
    <source>
        <dbReference type="ARBA" id="ARBA00023125"/>
    </source>
</evidence>
<dbReference type="InterPro" id="IPR014721">
    <property type="entry name" value="Ribsml_uS5_D2-typ_fold_subgr"/>
</dbReference>
<dbReference type="Gene3D" id="3.30.230.10">
    <property type="match status" value="1"/>
</dbReference>
<dbReference type="Pfam" id="PF13541">
    <property type="entry name" value="ChlI"/>
    <property type="match status" value="1"/>
</dbReference>
<dbReference type="SUPFAM" id="SSF52540">
    <property type="entry name" value="P-loop containing nucleoside triphosphate hydrolases"/>
    <property type="match status" value="1"/>
</dbReference>
<evidence type="ECO:0000256" key="3">
    <source>
        <dbReference type="ARBA" id="ARBA00022763"/>
    </source>
</evidence>
<comment type="domain">
    <text evidence="11">The middle region has homology to RecA with ATPase motifs including the RadA KNRFG motif, while the C-terminus is homologous to Lon protease.</text>
</comment>
<sequence length="460" mass="49207">MAKTKRAYVCSECGADFPRWQGQCSACAAWNTITEFTIPKTKTAIGTSATSGSYAGTTTKIQKLSEVENKDMPRFSSGIGEFDRVLGGGIVPGSVLLLCGDPGAGKSTLLLQSIGAVAAEKSALYVSGEESVHQISQRAKRLSTPNLDKISVVAETSVEQVLNHVVQQKAEFVIIDSIQTMTVAHSDSAAGSPSQVKESAAALTRFAKTEGVTFVIVGHINKDSNVAGPMQLIHIVDGLFALSSTSDEKFRVLRTSKNRFGADSESCFFAMTEQGMKQVKNPSAIFLSRSNKNHAGSACTTLWEGTRPLLVEIQALCNNSVTENPRRLSVGYDTNRLAMSIAVLARHGGVMLSDMDIFVNCVGGIKIEETSADLAVLLSIYSSFKNAPIPQDVLVFGEIGLNADIRPAANGIERIREAAKQGFTRVIVPKANASRKMSGVEVIPVEDLQEALEAFERIAL</sequence>
<dbReference type="GO" id="GO:0005829">
    <property type="term" value="C:cytosol"/>
    <property type="evidence" value="ECO:0007669"/>
    <property type="project" value="TreeGrafter"/>
</dbReference>
<comment type="similarity">
    <text evidence="11 13">Belongs to the RecA family. RadA subfamily.</text>
</comment>
<dbReference type="InterPro" id="IPR041166">
    <property type="entry name" value="Rubredoxin_2"/>
</dbReference>
<dbReference type="Pfam" id="PF13481">
    <property type="entry name" value="AAA_25"/>
    <property type="match status" value="1"/>
</dbReference>
<accession>A0A2T3MTF9</accession>
<proteinExistence type="inferred from homology"/>
<evidence type="ECO:0000256" key="10">
    <source>
        <dbReference type="ARBA" id="ARBA00023204"/>
    </source>
</evidence>
<dbReference type="PROSITE" id="PS50162">
    <property type="entry name" value="RECA_2"/>
    <property type="match status" value="1"/>
</dbReference>
<evidence type="ECO:0000256" key="2">
    <source>
        <dbReference type="ARBA" id="ARBA00022741"/>
    </source>
</evidence>
<keyword evidence="6 13" id="KW-0862">Zinc</keyword>
<feature type="binding site" evidence="11">
    <location>
        <begin position="100"/>
        <end position="107"/>
    </location>
    <ligand>
        <name>ATP</name>
        <dbReference type="ChEBI" id="CHEBI:30616"/>
    </ligand>
</feature>
<keyword evidence="8 11" id="KW-0346">Stress response</keyword>
<protein>
    <recommendedName>
        <fullName evidence="11 12">DNA repair protein RadA</fullName>
    </recommendedName>
</protein>
<keyword evidence="16" id="KW-1185">Reference proteome</keyword>
<dbReference type="HAMAP" id="MF_01498">
    <property type="entry name" value="RadA_bact"/>
    <property type="match status" value="1"/>
</dbReference>
<keyword evidence="3 11" id="KW-0227">DNA damage</keyword>
<reference evidence="15 16" key="1">
    <citation type="submission" date="2018-03" db="EMBL/GenBank/DDBJ databases">
        <title>Whole genome sequencing of Histamine producing bacteria.</title>
        <authorList>
            <person name="Butler K."/>
        </authorList>
    </citation>
    <scope>NUCLEOTIDE SEQUENCE [LARGE SCALE GENOMIC DNA]</scope>
    <source>
        <strain evidence="15 16">DSM 16190</strain>
    </source>
</reference>
<dbReference type="GO" id="GO:0003684">
    <property type="term" value="F:damaged DNA binding"/>
    <property type="evidence" value="ECO:0007669"/>
    <property type="project" value="InterPro"/>
</dbReference>
<dbReference type="InterPro" id="IPR027417">
    <property type="entry name" value="P-loop_NTPase"/>
</dbReference>
<dbReference type="GO" id="GO:0016787">
    <property type="term" value="F:hydrolase activity"/>
    <property type="evidence" value="ECO:0007669"/>
    <property type="project" value="UniProtKB-KW"/>
</dbReference>
<comment type="function">
    <text evidence="13">DNA-dependent ATPase involved in processing of recombination intermediates, plays a role in repairing DNA breaks. Stimulates the branch migration of RecA-mediated strand transfer reactions, allowing the 3' invading strand to extend heteroduplex DNA faster. Binds ssDNA in the presence of ADP but not other nucleotides, has ATPase activity that is stimulated by ssDNA and various branched DNA structures, but inhibited by SSB. Does not have RecA's homology-searching function.</text>
</comment>
<evidence type="ECO:0000256" key="7">
    <source>
        <dbReference type="ARBA" id="ARBA00022840"/>
    </source>
</evidence>
<evidence type="ECO:0000256" key="8">
    <source>
        <dbReference type="ARBA" id="ARBA00023016"/>
    </source>
</evidence>
<evidence type="ECO:0000313" key="15">
    <source>
        <dbReference type="EMBL" id="PSW02593.1"/>
    </source>
</evidence>
<dbReference type="Gene3D" id="3.40.50.300">
    <property type="entry name" value="P-loop containing nucleotide triphosphate hydrolases"/>
    <property type="match status" value="1"/>
</dbReference>
<feature type="region of interest" description="Lon-protease-like" evidence="11">
    <location>
        <begin position="356"/>
        <end position="460"/>
    </location>
</feature>
<evidence type="ECO:0000256" key="13">
    <source>
        <dbReference type="RuleBase" id="RU003555"/>
    </source>
</evidence>
<dbReference type="PANTHER" id="PTHR32472:SF10">
    <property type="entry name" value="DNA REPAIR PROTEIN RADA-LIKE PROTEIN"/>
    <property type="match status" value="1"/>
</dbReference>
<keyword evidence="9 11" id="KW-0238">DNA-binding</keyword>
<keyword evidence="1 11" id="KW-0479">Metal-binding</keyword>
<comment type="caution">
    <text evidence="15">The sequence shown here is derived from an EMBL/GenBank/DDBJ whole genome shotgun (WGS) entry which is preliminary data.</text>
</comment>
<feature type="domain" description="RecA family profile 1" evidence="14">
    <location>
        <begin position="71"/>
        <end position="220"/>
    </location>
</feature>
<dbReference type="InterPro" id="IPR003593">
    <property type="entry name" value="AAA+_ATPase"/>
</dbReference>
<dbReference type="NCBIfam" id="TIGR00416">
    <property type="entry name" value="sms"/>
    <property type="match status" value="1"/>
</dbReference>
<name>A0A2T3MTF9_9GAMM</name>
<dbReference type="InterPro" id="IPR020568">
    <property type="entry name" value="Ribosomal_Su5_D2-typ_SF"/>
</dbReference>
<evidence type="ECO:0000256" key="4">
    <source>
        <dbReference type="ARBA" id="ARBA00022771"/>
    </source>
</evidence>
<dbReference type="PRINTS" id="PR01874">
    <property type="entry name" value="DNAREPAIRADA"/>
</dbReference>
<dbReference type="GO" id="GO:0008270">
    <property type="term" value="F:zinc ion binding"/>
    <property type="evidence" value="ECO:0007669"/>
    <property type="project" value="UniProtKB-KW"/>
</dbReference>